<dbReference type="Proteomes" id="UP000641646">
    <property type="component" value="Unassembled WGS sequence"/>
</dbReference>
<dbReference type="EMBL" id="JACJPW010000019">
    <property type="protein sequence ID" value="MBD2181392.1"/>
    <property type="molecule type" value="Genomic_DNA"/>
</dbReference>
<keyword evidence="5" id="KW-0067">ATP-binding</keyword>
<feature type="domain" description="DNA2/NAM7 helicase helicase" evidence="7">
    <location>
        <begin position="582"/>
        <end position="772"/>
    </location>
</feature>
<dbReference type="Pfam" id="PF23007">
    <property type="entry name" value="DnaA_N-like_STI"/>
    <property type="match status" value="1"/>
</dbReference>
<name>A0A926VEA2_9CYAN</name>
<dbReference type="InterPro" id="IPR011050">
    <property type="entry name" value="Pectin_lyase_fold/virulence"/>
</dbReference>
<reference evidence="10" key="1">
    <citation type="journal article" date="2015" name="ISME J.">
        <title>Draft Genome Sequence of Streptomyces incarnatus NRRL8089, which Produces the Nucleoside Antibiotic Sinefungin.</title>
        <authorList>
            <person name="Oshima K."/>
            <person name="Hattori M."/>
            <person name="Shimizu H."/>
            <person name="Fukuda K."/>
            <person name="Nemoto M."/>
            <person name="Inagaki K."/>
            <person name="Tamura T."/>
        </authorList>
    </citation>
    <scope>NUCLEOTIDE SEQUENCE</scope>
    <source>
        <strain evidence="10">FACHB-1375</strain>
    </source>
</reference>
<comment type="caution">
    <text evidence="10">The sequence shown here is derived from an EMBL/GenBank/DDBJ whole genome shotgun (WGS) entry which is preliminary data.</text>
</comment>
<dbReference type="PANTHER" id="PTHR43788">
    <property type="entry name" value="DNA2/NAM7 HELICASE FAMILY MEMBER"/>
    <property type="match status" value="1"/>
</dbReference>
<dbReference type="RefSeq" id="WP_190464156.1">
    <property type="nucleotide sequence ID" value="NZ_JACJPW010000019.1"/>
</dbReference>
<dbReference type="GO" id="GO:0005524">
    <property type="term" value="F:ATP binding"/>
    <property type="evidence" value="ECO:0007669"/>
    <property type="project" value="UniProtKB-KW"/>
</dbReference>
<dbReference type="InterPro" id="IPR047187">
    <property type="entry name" value="SF1_C_Upf1"/>
</dbReference>
<evidence type="ECO:0000256" key="3">
    <source>
        <dbReference type="ARBA" id="ARBA00022801"/>
    </source>
</evidence>
<evidence type="ECO:0000256" key="2">
    <source>
        <dbReference type="ARBA" id="ARBA00022741"/>
    </source>
</evidence>
<feature type="domain" description="DNA2/NAM7 helicase helicase" evidence="7">
    <location>
        <begin position="1092"/>
        <end position="1274"/>
    </location>
</feature>
<gene>
    <name evidence="10" type="ORF">H6G03_09775</name>
</gene>
<evidence type="ECO:0000259" key="7">
    <source>
        <dbReference type="Pfam" id="PF13086"/>
    </source>
</evidence>
<feature type="domain" description="STICHEL DnaA-N-like alpha-beta" evidence="9">
    <location>
        <begin position="887"/>
        <end position="962"/>
    </location>
</feature>
<dbReference type="CDD" id="cd18808">
    <property type="entry name" value="SF1_C_Upf1"/>
    <property type="match status" value="1"/>
</dbReference>
<reference evidence="10" key="2">
    <citation type="submission" date="2020-08" db="EMBL/GenBank/DDBJ databases">
        <authorList>
            <person name="Chen M."/>
            <person name="Teng W."/>
            <person name="Zhao L."/>
            <person name="Hu C."/>
            <person name="Zhou Y."/>
            <person name="Han B."/>
            <person name="Song L."/>
            <person name="Shu W."/>
        </authorList>
    </citation>
    <scope>NUCLEOTIDE SEQUENCE</scope>
    <source>
        <strain evidence="10">FACHB-1375</strain>
    </source>
</reference>
<feature type="domain" description="DNA2/NAM7 helicase-like C-terminal" evidence="8">
    <location>
        <begin position="1295"/>
        <end position="1498"/>
    </location>
</feature>
<dbReference type="CDD" id="cd17934">
    <property type="entry name" value="DEXXQc_Upf1-like"/>
    <property type="match status" value="1"/>
</dbReference>
<dbReference type="InterPro" id="IPR041677">
    <property type="entry name" value="DNA2/NAM7_AAA_11"/>
</dbReference>
<dbReference type="InterPro" id="IPR054506">
    <property type="entry name" value="DnaA_N-like_STI"/>
</dbReference>
<dbReference type="PANTHER" id="PTHR43788:SF8">
    <property type="entry name" value="DNA-BINDING PROTEIN SMUBP-2"/>
    <property type="match status" value="1"/>
</dbReference>
<keyword evidence="11" id="KW-1185">Reference proteome</keyword>
<evidence type="ECO:0000256" key="4">
    <source>
        <dbReference type="ARBA" id="ARBA00022806"/>
    </source>
</evidence>
<accession>A0A926VEA2</accession>
<evidence type="ECO:0000256" key="5">
    <source>
        <dbReference type="ARBA" id="ARBA00022840"/>
    </source>
</evidence>
<dbReference type="Pfam" id="PF13087">
    <property type="entry name" value="AAA_12"/>
    <property type="match status" value="1"/>
</dbReference>
<keyword evidence="2" id="KW-0547">Nucleotide-binding</keyword>
<feature type="coiled-coil region" evidence="6">
    <location>
        <begin position="1075"/>
        <end position="1123"/>
    </location>
</feature>
<keyword evidence="4" id="KW-0347">Helicase</keyword>
<keyword evidence="6" id="KW-0175">Coiled coil</keyword>
<dbReference type="Gene3D" id="3.40.50.300">
    <property type="entry name" value="P-loop containing nucleotide triphosphate hydrolases"/>
    <property type="match status" value="3"/>
</dbReference>
<protein>
    <submittedName>
        <fullName evidence="10">AAA family ATPase</fullName>
    </submittedName>
</protein>
<dbReference type="InterPro" id="IPR050534">
    <property type="entry name" value="Coronavir_polyprotein_1ab"/>
</dbReference>
<evidence type="ECO:0000256" key="6">
    <source>
        <dbReference type="SAM" id="Coils"/>
    </source>
</evidence>
<sequence length="1533" mass="172886">MPSFSADPANIADLLQIIRDGYEINLTAGEYKGPFTIEKAIAIRGNGENTVIFTADEPALIVKVPGVRIENLAIARTVGGDKGEVALFAEIGTLPILEQVRLTGIAENVRWSGASWDIPPILDFGDVECDRLVQRSWQLQIGAACEIVSDLTWLHVEPNYLSPGLQNLEIKLNSNNILPGTNLSGFIFLADSESFREIEITAKIKQKATSNVGGYTSREEESDELICQKFGYRFVGENGINNLIGDVEGKAAIDRYFDFNEKRDRAEELLDKILGQEPHLFYLRRRGKGQEIGEEKWELTLATDRDNIELPAILQEREKTLSLVAVVSQDGYGGLRVLSAKLLPQDKGKVDAFSIPYPIRLLRDRQHRIGIPPSVISSIAKLPFCGDHLPTEEQLKAWQTFLNIEERMAKERQFCVPFINHNYGVATRKITFEIDAAKATIDSSSGTFLKTDNFWQRAFKARNEDIELLEIASDGNGEQIEYRLGNIEEIDREKSLIRIRIDAEIVEKIIEGNYQIPSQGFLSFEAAGDLSQIKRKKKALDELKKGNAQNPYLGEFFFDAAKARPLQRQIKLQPEDLLLPSANDDQIAAVEAVLAADDLVLIQGPPGTGKTTVIAEICYQIALRGGRTLIASQANLAVDNALSRLIHSPVIRALRKGRAERVEEEGLPFLEEQVIGTWLKNTASDCEKRLLKRKENIEFFRHLLASAEKFASYLKAEETIERDLRTWQSRLVRIKAEGKEIISQISEIKAQKTQINSLVSDLTYVLNSANIINWEDKEIFNLSERLQKSAANDNYLKAFIANVQMAVNLAKRMGLISPGNREAFGLAAWLRDTIPGWVSEAGRGLAEAKNAIASINETQKAVQIYQQYSANVAQLQRNYQQMLTEQQNIQTHRFDRIWQQIIENIQLGSIKALLSQHGCLISYNGETVQIGISTPGLLKLAQQKLPDIKLAVVKAFNRDLKVGLVVGNASTQSGYSQLFNEDLANLKRQMSESQRQLENLRQQAEIKARLCRSLLTELKQFTQLPDSLRAVLERCLQSTSMSTVLAELPTLSAQASDWESGISNLTEMISLLDPLVALSNIKNNLNNHLAKLQQTYESANNKVRDLQNQISEIEAQLQQKPSEQLISDRKWWESAWQAIPARLKPPVPSTGLFDPDFLRTVKVQFDAWQTELEKEQAYLSRYENLVQDWIQKLRNPSAQDRTELRRTYIDNANVIGITCVQAAGYSFVREFNNFDVVIIDEVSKCTPPELLIPALKGKKLVLIGDYRQLPPMLHENSIEEIAEEMDSTREEMAFLEESLFKVQFEAASESIKRRLTIQYRMHPVIMGAINQFYEHRLQCGIPDADRQRAHNLNGKIIQENHHLIWVKMPLEEGFAEKQEGTSRTNIKEVDAIEILCQQMEESWFPKVAAGNPRKEIGIITFYGAQLRLIEERINPKSFPSLQIRTGTVDRFQGMERAVVIVSMVRNNSNRDVGFAKKLERVNVAFSRAQELLIVVGCHSLFTQYARGVGSMYSNISDILRRHGGLIDVSQILG</sequence>
<proteinExistence type="inferred from homology"/>
<evidence type="ECO:0000259" key="8">
    <source>
        <dbReference type="Pfam" id="PF13087"/>
    </source>
</evidence>
<dbReference type="InterPro" id="IPR027417">
    <property type="entry name" value="P-loop_NTPase"/>
</dbReference>
<dbReference type="GO" id="GO:0043139">
    <property type="term" value="F:5'-3' DNA helicase activity"/>
    <property type="evidence" value="ECO:0007669"/>
    <property type="project" value="TreeGrafter"/>
</dbReference>
<evidence type="ECO:0000259" key="9">
    <source>
        <dbReference type="Pfam" id="PF23007"/>
    </source>
</evidence>
<evidence type="ECO:0000313" key="10">
    <source>
        <dbReference type="EMBL" id="MBD2181392.1"/>
    </source>
</evidence>
<dbReference type="InterPro" id="IPR041679">
    <property type="entry name" value="DNA2/NAM7-like_C"/>
</dbReference>
<dbReference type="Pfam" id="PF13086">
    <property type="entry name" value="AAA_11"/>
    <property type="match status" value="2"/>
</dbReference>
<dbReference type="SUPFAM" id="SSF51126">
    <property type="entry name" value="Pectin lyase-like"/>
    <property type="match status" value="1"/>
</dbReference>
<evidence type="ECO:0000313" key="11">
    <source>
        <dbReference type="Proteomes" id="UP000641646"/>
    </source>
</evidence>
<keyword evidence="3" id="KW-0378">Hydrolase</keyword>
<feature type="coiled-coil region" evidence="6">
    <location>
        <begin position="976"/>
        <end position="1010"/>
    </location>
</feature>
<evidence type="ECO:0000256" key="1">
    <source>
        <dbReference type="ARBA" id="ARBA00007913"/>
    </source>
</evidence>
<dbReference type="SUPFAM" id="SSF52540">
    <property type="entry name" value="P-loop containing nucleoside triphosphate hydrolases"/>
    <property type="match status" value="1"/>
</dbReference>
<comment type="similarity">
    <text evidence="1">Belongs to the DNA2/NAM7 helicase family.</text>
</comment>
<dbReference type="GO" id="GO:0016787">
    <property type="term" value="F:hydrolase activity"/>
    <property type="evidence" value="ECO:0007669"/>
    <property type="project" value="UniProtKB-KW"/>
</dbReference>
<organism evidence="10 11">
    <name type="scientific">Aerosakkonema funiforme FACHB-1375</name>
    <dbReference type="NCBI Taxonomy" id="2949571"/>
    <lineage>
        <taxon>Bacteria</taxon>
        <taxon>Bacillati</taxon>
        <taxon>Cyanobacteriota</taxon>
        <taxon>Cyanophyceae</taxon>
        <taxon>Oscillatoriophycideae</taxon>
        <taxon>Aerosakkonematales</taxon>
        <taxon>Aerosakkonemataceae</taxon>
        <taxon>Aerosakkonema</taxon>
    </lineage>
</organism>